<keyword evidence="2" id="KW-1185">Reference proteome</keyword>
<organism evidence="1 2">
    <name type="scientific">Colocasia esculenta</name>
    <name type="common">Wild taro</name>
    <name type="synonym">Arum esculentum</name>
    <dbReference type="NCBI Taxonomy" id="4460"/>
    <lineage>
        <taxon>Eukaryota</taxon>
        <taxon>Viridiplantae</taxon>
        <taxon>Streptophyta</taxon>
        <taxon>Embryophyta</taxon>
        <taxon>Tracheophyta</taxon>
        <taxon>Spermatophyta</taxon>
        <taxon>Magnoliopsida</taxon>
        <taxon>Liliopsida</taxon>
        <taxon>Araceae</taxon>
        <taxon>Aroideae</taxon>
        <taxon>Colocasieae</taxon>
        <taxon>Colocasia</taxon>
    </lineage>
</organism>
<evidence type="ECO:0000313" key="2">
    <source>
        <dbReference type="Proteomes" id="UP000652761"/>
    </source>
</evidence>
<reference evidence="1" key="1">
    <citation type="submission" date="2017-07" db="EMBL/GenBank/DDBJ databases">
        <title>Taro Niue Genome Assembly and Annotation.</title>
        <authorList>
            <person name="Atibalentja N."/>
            <person name="Keating K."/>
            <person name="Fields C.J."/>
        </authorList>
    </citation>
    <scope>NUCLEOTIDE SEQUENCE</scope>
    <source>
        <strain evidence="1">Niue_2</strain>
        <tissue evidence="1">Leaf</tissue>
    </source>
</reference>
<sequence length="189" mass="20390">TSVRYRRSSSLSPSVGMFGSGPNREIPPHFWRHLWESTTTMARGRSSYQNVGSRMTRSRQSRADSRQRIPPIDLDVAVAPASAAGDVPVPAIAVPAIALEVVSTLVQVVSTQSLKYKAERSSSVDTVQVVSTIETAPRTPYGQAGTVVSTQCLKYKAERSSSVDTIQVVSTLETAPRTPYGQAGTVCRH</sequence>
<comment type="caution">
    <text evidence="1">The sequence shown here is derived from an EMBL/GenBank/DDBJ whole genome shotgun (WGS) entry which is preliminary data.</text>
</comment>
<evidence type="ECO:0000313" key="1">
    <source>
        <dbReference type="EMBL" id="MQM07541.1"/>
    </source>
</evidence>
<dbReference type="Proteomes" id="UP000652761">
    <property type="component" value="Unassembled WGS sequence"/>
</dbReference>
<gene>
    <name evidence="1" type="ORF">Taro_040382</name>
</gene>
<accession>A0A843WQ88</accession>
<feature type="non-terminal residue" evidence="1">
    <location>
        <position position="1"/>
    </location>
</feature>
<proteinExistence type="predicted"/>
<dbReference type="EMBL" id="NMUH01003894">
    <property type="protein sequence ID" value="MQM07541.1"/>
    <property type="molecule type" value="Genomic_DNA"/>
</dbReference>
<dbReference type="AlphaFoldDB" id="A0A843WQ88"/>
<protein>
    <submittedName>
        <fullName evidence="1">Uncharacterized protein</fullName>
    </submittedName>
</protein>
<name>A0A843WQ88_COLES</name>